<dbReference type="CDD" id="cd07377">
    <property type="entry name" value="WHTH_GntR"/>
    <property type="match status" value="1"/>
</dbReference>
<dbReference type="PANTHER" id="PTHR38445:SF9">
    <property type="entry name" value="HTH-TYPE TRANSCRIPTIONAL REPRESSOR YTRA"/>
    <property type="match status" value="1"/>
</dbReference>
<dbReference type="STRING" id="561176.SAMN04488561_3277"/>
<evidence type="ECO:0000256" key="2">
    <source>
        <dbReference type="ARBA" id="ARBA00023125"/>
    </source>
</evidence>
<dbReference type="InterPro" id="IPR036388">
    <property type="entry name" value="WH-like_DNA-bd_sf"/>
</dbReference>
<dbReference type="InterPro" id="IPR000524">
    <property type="entry name" value="Tscrpt_reg_HTH_GntR"/>
</dbReference>
<dbReference type="Pfam" id="PF00392">
    <property type="entry name" value="GntR"/>
    <property type="match status" value="1"/>
</dbReference>
<evidence type="ECO:0000256" key="1">
    <source>
        <dbReference type="ARBA" id="ARBA00023015"/>
    </source>
</evidence>
<organism evidence="5 6">
    <name type="scientific">Jiangella alba</name>
    <dbReference type="NCBI Taxonomy" id="561176"/>
    <lineage>
        <taxon>Bacteria</taxon>
        <taxon>Bacillati</taxon>
        <taxon>Actinomycetota</taxon>
        <taxon>Actinomycetes</taxon>
        <taxon>Jiangellales</taxon>
        <taxon>Jiangellaceae</taxon>
        <taxon>Jiangella</taxon>
    </lineage>
</organism>
<dbReference type="Gene3D" id="1.10.10.10">
    <property type="entry name" value="Winged helix-like DNA-binding domain superfamily/Winged helix DNA-binding domain"/>
    <property type="match status" value="1"/>
</dbReference>
<evidence type="ECO:0000256" key="3">
    <source>
        <dbReference type="ARBA" id="ARBA00023163"/>
    </source>
</evidence>
<name>A0A1H5MM45_9ACTN</name>
<evidence type="ECO:0000313" key="6">
    <source>
        <dbReference type="Proteomes" id="UP000181980"/>
    </source>
</evidence>
<dbReference type="PROSITE" id="PS50949">
    <property type="entry name" value="HTH_GNTR"/>
    <property type="match status" value="1"/>
</dbReference>
<dbReference type="InterPro" id="IPR036390">
    <property type="entry name" value="WH_DNA-bd_sf"/>
</dbReference>
<dbReference type="SUPFAM" id="SSF46785">
    <property type="entry name" value="Winged helix' DNA-binding domain"/>
    <property type="match status" value="1"/>
</dbReference>
<dbReference type="PANTHER" id="PTHR38445">
    <property type="entry name" value="HTH-TYPE TRANSCRIPTIONAL REPRESSOR YTRA"/>
    <property type="match status" value="1"/>
</dbReference>
<dbReference type="EMBL" id="FNUC01000003">
    <property type="protein sequence ID" value="SEE90455.1"/>
    <property type="molecule type" value="Genomic_DNA"/>
</dbReference>
<sequence>MTATTSSSSVNGRTRTVADKIQVSVHSDMPVYRQIVNQLSFMVETGDLRPGQVLPGARLLAEDLRINRNTVARAYAELGEIGLVEGRGRTGTFVVGPGLASADSRVRERARRILESCIRECVALGLSAVEVQSLVLSIAVRAESDLLKVSFVESDAGRAQRFAAELEVLVGVKVNPLVLGRFEPEEERANLVLTTFPLLAEARALMRRPETEVVAVVVALHVPTLVRIASVAEARVVGVWCGTHEQGVTVRDSLRDVGVENVQVLDGLEDADLEGIDIVVVPEESTELTALLDQKAEVIQFGYVLDAASTRMVGEVVRDMQANKRNGTSQVD</sequence>
<evidence type="ECO:0000259" key="4">
    <source>
        <dbReference type="PROSITE" id="PS50949"/>
    </source>
</evidence>
<keyword evidence="6" id="KW-1185">Reference proteome</keyword>
<keyword evidence="1" id="KW-0805">Transcription regulation</keyword>
<proteinExistence type="predicted"/>
<dbReference type="Proteomes" id="UP000181980">
    <property type="component" value="Unassembled WGS sequence"/>
</dbReference>
<keyword evidence="3" id="KW-0804">Transcription</keyword>
<protein>
    <submittedName>
        <fullName evidence="5">Regulatory protein, gntR family</fullName>
    </submittedName>
</protein>
<gene>
    <name evidence="5" type="ORF">SAMN04488561_3277</name>
</gene>
<dbReference type="GO" id="GO:0003677">
    <property type="term" value="F:DNA binding"/>
    <property type="evidence" value="ECO:0007669"/>
    <property type="project" value="UniProtKB-KW"/>
</dbReference>
<dbReference type="SMART" id="SM00345">
    <property type="entry name" value="HTH_GNTR"/>
    <property type="match status" value="1"/>
</dbReference>
<reference evidence="6" key="1">
    <citation type="submission" date="2016-10" db="EMBL/GenBank/DDBJ databases">
        <authorList>
            <person name="Varghese N."/>
            <person name="Submissions S."/>
        </authorList>
    </citation>
    <scope>NUCLEOTIDE SEQUENCE [LARGE SCALE GENOMIC DNA]</scope>
    <source>
        <strain evidence="6">DSM 45237</strain>
    </source>
</reference>
<accession>A0A1H5MM45</accession>
<feature type="domain" description="HTH gntR-type" evidence="4">
    <location>
        <begin position="29"/>
        <end position="97"/>
    </location>
</feature>
<dbReference type="GO" id="GO:0003700">
    <property type="term" value="F:DNA-binding transcription factor activity"/>
    <property type="evidence" value="ECO:0007669"/>
    <property type="project" value="InterPro"/>
</dbReference>
<evidence type="ECO:0000313" key="5">
    <source>
        <dbReference type="EMBL" id="SEE90455.1"/>
    </source>
</evidence>
<keyword evidence="2" id="KW-0238">DNA-binding</keyword>
<dbReference type="AlphaFoldDB" id="A0A1H5MM45"/>